<dbReference type="PROSITE" id="PS51257">
    <property type="entry name" value="PROKAR_LIPOPROTEIN"/>
    <property type="match status" value="1"/>
</dbReference>
<dbReference type="PRINTS" id="PR01607">
    <property type="entry name" value="APYRASEFAMLY"/>
</dbReference>
<evidence type="ECO:0000256" key="1">
    <source>
        <dbReference type="ARBA" id="ARBA00022729"/>
    </source>
</evidence>
<comment type="similarity">
    <text evidence="2">Belongs to the 5'-nucleotidase family.</text>
</comment>
<dbReference type="GO" id="GO:0009166">
    <property type="term" value="P:nucleotide catabolic process"/>
    <property type="evidence" value="ECO:0007669"/>
    <property type="project" value="InterPro"/>
</dbReference>
<dbReference type="Gene3D" id="3.60.21.10">
    <property type="match status" value="1"/>
</dbReference>
<feature type="domain" description="5'-Nucleotidase C-terminal" evidence="4">
    <location>
        <begin position="360"/>
        <end position="517"/>
    </location>
</feature>
<dbReference type="InterPro" id="IPR029052">
    <property type="entry name" value="Metallo-depent_PP-like"/>
</dbReference>
<keyword evidence="2" id="KW-0547">Nucleotide-binding</keyword>
<organism evidence="5 6">
    <name type="scientific">Massilia psychrophila</name>
    <dbReference type="NCBI Taxonomy" id="1603353"/>
    <lineage>
        <taxon>Bacteria</taxon>
        <taxon>Pseudomonadati</taxon>
        <taxon>Pseudomonadota</taxon>
        <taxon>Betaproteobacteria</taxon>
        <taxon>Burkholderiales</taxon>
        <taxon>Oxalobacteraceae</taxon>
        <taxon>Telluria group</taxon>
        <taxon>Massilia</taxon>
    </lineage>
</organism>
<dbReference type="SUPFAM" id="SSF56300">
    <property type="entry name" value="Metallo-dependent phosphatases"/>
    <property type="match status" value="1"/>
</dbReference>
<dbReference type="InterPro" id="IPR006179">
    <property type="entry name" value="5_nucleotidase/apyrase"/>
</dbReference>
<dbReference type="OrthoDB" id="9803927at2"/>
<dbReference type="SUPFAM" id="SSF55816">
    <property type="entry name" value="5'-nucleotidase (syn. UDP-sugar hydrolase), C-terminal domain"/>
    <property type="match status" value="1"/>
</dbReference>
<name>A0A2G8T5W9_9BURK</name>
<dbReference type="GO" id="GO:0030288">
    <property type="term" value="C:outer membrane-bounded periplasmic space"/>
    <property type="evidence" value="ECO:0007669"/>
    <property type="project" value="TreeGrafter"/>
</dbReference>
<evidence type="ECO:0000259" key="4">
    <source>
        <dbReference type="Pfam" id="PF02872"/>
    </source>
</evidence>
<feature type="domain" description="Calcineurin-like phosphoesterase" evidence="3">
    <location>
        <begin position="33"/>
        <end position="284"/>
    </location>
</feature>
<dbReference type="Proteomes" id="UP000228593">
    <property type="component" value="Unassembled WGS sequence"/>
</dbReference>
<dbReference type="EMBL" id="PDOB01000002">
    <property type="protein sequence ID" value="PIL41414.1"/>
    <property type="molecule type" value="Genomic_DNA"/>
</dbReference>
<gene>
    <name evidence="5" type="ORF">CR103_02615</name>
</gene>
<keyword evidence="6" id="KW-1185">Reference proteome</keyword>
<proteinExistence type="inferred from homology"/>
<feature type="chain" id="PRO_5013428017" evidence="2">
    <location>
        <begin position="22"/>
        <end position="563"/>
    </location>
</feature>
<protein>
    <submittedName>
        <fullName evidence="5">Bifunctional metallophosphatase/5'-nucleotidase</fullName>
    </submittedName>
</protein>
<sequence length="563" mass="58881">MIKTPLCLLVVACLAAGCAPLAPTPPAPIEINLVALNDFHGHLEASKFVYTSARDGKENTIMAGGIDNLAAALQAFRLEDKDLVLVGAGDLVGGTPAMSSMWADEPSIVALSMLGMKFSSVGNHEFDLGRAELLRKQHGGCQGEPGGKACKLAPDFRGAAFTYLGANVIDKVTGKPLLPAFSIEQVKGVKVAFIGAVLKNTPSVVLASSIEGLAFTDEADAINAALVQARAQGASVFVALIHEGGNTTEPFDQADCTELKGPVVGIAERLDPAIRLVISGHSHSGFQCKAGGRTITQAQMGGHVLSRIKLSIDPASGSVRDVVVRNVAVRPGEYPADPKVAGYLAAVKAQSSAALARPVARVAQRSTARRMNDAGESALGNLVADAVVDATRAEGVQVGFMNMGGLRSDFDVSENLVATFGQAQAVLPFSNTLVVMDMTGAQLRAVLEQQWLRASGRAMLQVSRSLYYQWDNARPDGQRVVPGSVRINGAPLDDARTYKVVANNFLAEGGDGYPAFRQAANKADTRILDLEALIGYLARNQPGAAGAALAAPALPSARIERVN</sequence>
<keyword evidence="1 2" id="KW-0732">Signal</keyword>
<dbReference type="PANTHER" id="PTHR11575:SF24">
    <property type="entry name" value="5'-NUCLEOTIDASE"/>
    <property type="match status" value="1"/>
</dbReference>
<dbReference type="Pfam" id="PF00149">
    <property type="entry name" value="Metallophos"/>
    <property type="match status" value="1"/>
</dbReference>
<evidence type="ECO:0000256" key="2">
    <source>
        <dbReference type="RuleBase" id="RU362119"/>
    </source>
</evidence>
<reference evidence="5 6" key="1">
    <citation type="submission" date="2017-10" db="EMBL/GenBank/DDBJ databases">
        <title>Massilia psychrophilum sp. nov., a novel purple-pigmented bacterium isolated from Tianshan glacier, Xinjiang Municipality, China.</title>
        <authorList>
            <person name="Wang H."/>
        </authorList>
    </citation>
    <scope>NUCLEOTIDE SEQUENCE [LARGE SCALE GENOMIC DNA]</scope>
    <source>
        <strain evidence="5 6">JCM 30813</strain>
    </source>
</reference>
<evidence type="ECO:0000313" key="6">
    <source>
        <dbReference type="Proteomes" id="UP000228593"/>
    </source>
</evidence>
<comment type="caution">
    <text evidence="5">The sequence shown here is derived from an EMBL/GenBank/DDBJ whole genome shotgun (WGS) entry which is preliminary data.</text>
</comment>
<evidence type="ECO:0000259" key="3">
    <source>
        <dbReference type="Pfam" id="PF00149"/>
    </source>
</evidence>
<dbReference type="AlphaFoldDB" id="A0A2G8T5W9"/>
<dbReference type="GO" id="GO:0008253">
    <property type="term" value="F:5'-nucleotidase activity"/>
    <property type="evidence" value="ECO:0007669"/>
    <property type="project" value="TreeGrafter"/>
</dbReference>
<dbReference type="InterPro" id="IPR004843">
    <property type="entry name" value="Calcineurin-like_PHP"/>
</dbReference>
<accession>A0A2G8T5W9</accession>
<dbReference type="InterPro" id="IPR036907">
    <property type="entry name" value="5'-Nucleotdase_C_sf"/>
</dbReference>
<keyword evidence="2" id="KW-0378">Hydrolase</keyword>
<dbReference type="PANTHER" id="PTHR11575">
    <property type="entry name" value="5'-NUCLEOTIDASE-RELATED"/>
    <property type="match status" value="1"/>
</dbReference>
<dbReference type="RefSeq" id="WP_099914456.1">
    <property type="nucleotide sequence ID" value="NZ_BMHS01000003.1"/>
</dbReference>
<dbReference type="GO" id="GO:0000166">
    <property type="term" value="F:nucleotide binding"/>
    <property type="evidence" value="ECO:0007669"/>
    <property type="project" value="UniProtKB-KW"/>
</dbReference>
<dbReference type="Pfam" id="PF02872">
    <property type="entry name" value="5_nucleotid_C"/>
    <property type="match status" value="1"/>
</dbReference>
<feature type="signal peptide" evidence="2">
    <location>
        <begin position="1"/>
        <end position="21"/>
    </location>
</feature>
<evidence type="ECO:0000313" key="5">
    <source>
        <dbReference type="EMBL" id="PIL41414.1"/>
    </source>
</evidence>
<dbReference type="Gene3D" id="3.90.780.10">
    <property type="entry name" value="5'-Nucleotidase, C-terminal domain"/>
    <property type="match status" value="1"/>
</dbReference>
<dbReference type="InterPro" id="IPR008334">
    <property type="entry name" value="5'-Nucleotdase_C"/>
</dbReference>
<dbReference type="GO" id="GO:0008768">
    <property type="term" value="F:UDP-sugar diphosphatase activity"/>
    <property type="evidence" value="ECO:0007669"/>
    <property type="project" value="TreeGrafter"/>
</dbReference>